<dbReference type="AlphaFoldDB" id="A0ABD5V417"/>
<gene>
    <name evidence="3" type="ORF">ACFQGH_06455</name>
</gene>
<dbReference type="InterPro" id="IPR002347">
    <property type="entry name" value="SDR_fam"/>
</dbReference>
<reference evidence="3 4" key="1">
    <citation type="journal article" date="2019" name="Int. J. Syst. Evol. Microbiol.">
        <title>The Global Catalogue of Microorganisms (GCM) 10K type strain sequencing project: providing services to taxonomists for standard genome sequencing and annotation.</title>
        <authorList>
            <consortium name="The Broad Institute Genomics Platform"/>
            <consortium name="The Broad Institute Genome Sequencing Center for Infectious Disease"/>
            <person name="Wu L."/>
            <person name="Ma J."/>
        </authorList>
    </citation>
    <scope>NUCLEOTIDE SEQUENCE [LARGE SCALE GENOMIC DNA]</scope>
    <source>
        <strain evidence="3 4">CGMCC 1.3240</strain>
    </source>
</reference>
<dbReference type="SUPFAM" id="SSF51735">
    <property type="entry name" value="NAD(P)-binding Rossmann-fold domains"/>
    <property type="match status" value="1"/>
</dbReference>
<evidence type="ECO:0000313" key="3">
    <source>
        <dbReference type="EMBL" id="MFC6904839.1"/>
    </source>
</evidence>
<name>A0ABD5V417_9EURY</name>
<dbReference type="PRINTS" id="PR00081">
    <property type="entry name" value="GDHRDH"/>
</dbReference>
<dbReference type="Proteomes" id="UP001596312">
    <property type="component" value="Unassembled WGS sequence"/>
</dbReference>
<organism evidence="3 4">
    <name type="scientific">Halalkalicoccus tibetensis</name>
    <dbReference type="NCBI Taxonomy" id="175632"/>
    <lineage>
        <taxon>Archaea</taxon>
        <taxon>Methanobacteriati</taxon>
        <taxon>Methanobacteriota</taxon>
        <taxon>Stenosarchaea group</taxon>
        <taxon>Halobacteria</taxon>
        <taxon>Halobacteriales</taxon>
        <taxon>Halococcaceae</taxon>
        <taxon>Halalkalicoccus</taxon>
    </lineage>
</organism>
<sequence length="253" mass="26151">MSVLDAFDCSGQVAVVTGASRGIGRAIALALAEAGADVVPAARSEDALETVVEGIEERGGDSLLQPMDVTSEGEVRALFDRVDEELESPAVLVNNAGINPDDALGKPEAVEMDGYDRTLDVNLRGAFLCTKVAGEGSVESVVNVASVGGVVGLPRQHPYVASKHGLVGLTKSAALDWAPDVRVNAVAPGYVATELTKGAMENEELKESLLSRTPLERFAEPEEIAAPVVFLASDAASYVTGACLSADGGWSAQ</sequence>
<accession>A0ABD5V417</accession>
<comment type="similarity">
    <text evidence="1">Belongs to the short-chain dehydrogenases/reductases (SDR) family.</text>
</comment>
<evidence type="ECO:0000313" key="4">
    <source>
        <dbReference type="Proteomes" id="UP001596312"/>
    </source>
</evidence>
<dbReference type="InterPro" id="IPR036291">
    <property type="entry name" value="NAD(P)-bd_dom_sf"/>
</dbReference>
<keyword evidence="4" id="KW-1185">Reference proteome</keyword>
<keyword evidence="2 3" id="KW-0560">Oxidoreductase</keyword>
<dbReference type="PROSITE" id="PS00061">
    <property type="entry name" value="ADH_SHORT"/>
    <property type="match status" value="1"/>
</dbReference>
<protein>
    <submittedName>
        <fullName evidence="3">SDR family NAD(P)-dependent oxidoreductase</fullName>
        <ecNumber evidence="3">1.1.1.-</ecNumber>
    </submittedName>
</protein>
<dbReference type="Gene3D" id="3.40.50.720">
    <property type="entry name" value="NAD(P)-binding Rossmann-like Domain"/>
    <property type="match status" value="1"/>
</dbReference>
<dbReference type="RefSeq" id="WP_340603354.1">
    <property type="nucleotide sequence ID" value="NZ_JBBMXV010000002.1"/>
</dbReference>
<dbReference type="GO" id="GO:0016491">
    <property type="term" value="F:oxidoreductase activity"/>
    <property type="evidence" value="ECO:0007669"/>
    <property type="project" value="UniProtKB-KW"/>
</dbReference>
<dbReference type="PRINTS" id="PR00080">
    <property type="entry name" value="SDRFAMILY"/>
</dbReference>
<dbReference type="PANTHER" id="PTHR42760:SF133">
    <property type="entry name" value="3-OXOACYL-[ACYL-CARRIER-PROTEIN] REDUCTASE"/>
    <property type="match status" value="1"/>
</dbReference>
<dbReference type="Pfam" id="PF13561">
    <property type="entry name" value="adh_short_C2"/>
    <property type="match status" value="1"/>
</dbReference>
<dbReference type="FunFam" id="3.40.50.720:FF:000084">
    <property type="entry name" value="Short-chain dehydrogenase reductase"/>
    <property type="match status" value="1"/>
</dbReference>
<dbReference type="EC" id="1.1.1.-" evidence="3"/>
<evidence type="ECO:0000256" key="1">
    <source>
        <dbReference type="ARBA" id="ARBA00006484"/>
    </source>
</evidence>
<comment type="caution">
    <text evidence="3">The sequence shown here is derived from an EMBL/GenBank/DDBJ whole genome shotgun (WGS) entry which is preliminary data.</text>
</comment>
<evidence type="ECO:0000256" key="2">
    <source>
        <dbReference type="ARBA" id="ARBA00023002"/>
    </source>
</evidence>
<proteinExistence type="inferred from homology"/>
<dbReference type="InterPro" id="IPR020904">
    <property type="entry name" value="Sc_DH/Rdtase_CS"/>
</dbReference>
<dbReference type="PANTHER" id="PTHR42760">
    <property type="entry name" value="SHORT-CHAIN DEHYDROGENASES/REDUCTASES FAMILY MEMBER"/>
    <property type="match status" value="1"/>
</dbReference>
<dbReference type="EMBL" id="JBHSXQ010000002">
    <property type="protein sequence ID" value="MFC6904839.1"/>
    <property type="molecule type" value="Genomic_DNA"/>
</dbReference>